<dbReference type="AlphaFoldDB" id="A0A9Q0G578"/>
<reference evidence="2" key="1">
    <citation type="submission" date="2022-02" db="EMBL/GenBank/DDBJ databases">
        <authorList>
            <person name="Henning P.M."/>
            <person name="McCubbin A.G."/>
            <person name="Shore J.S."/>
        </authorList>
    </citation>
    <scope>NUCLEOTIDE SEQUENCE</scope>
    <source>
        <strain evidence="2">F60SS</strain>
        <tissue evidence="2">Leaves</tissue>
    </source>
</reference>
<comment type="caution">
    <text evidence="2">The sequence shown here is derived from an EMBL/GenBank/DDBJ whole genome shotgun (WGS) entry which is preliminary data.</text>
</comment>
<evidence type="ECO:0000313" key="2">
    <source>
        <dbReference type="EMBL" id="KAJ4843428.1"/>
    </source>
</evidence>
<keyword evidence="3" id="KW-1185">Reference proteome</keyword>
<accession>A0A9Q0G578</accession>
<gene>
    <name evidence="2" type="ORF">Tsubulata_011687</name>
</gene>
<reference evidence="2" key="2">
    <citation type="journal article" date="2023" name="Plants (Basel)">
        <title>Annotation of the Turnera subulata (Passifloraceae) Draft Genome Reveals the S-Locus Evolved after the Divergence of Turneroideae from Passifloroideae in a Stepwise Manner.</title>
        <authorList>
            <person name="Henning P.M."/>
            <person name="Roalson E.H."/>
            <person name="Mir W."/>
            <person name="McCubbin A.G."/>
            <person name="Shore J.S."/>
        </authorList>
    </citation>
    <scope>NUCLEOTIDE SEQUENCE</scope>
    <source>
        <strain evidence="2">F60SS</strain>
    </source>
</reference>
<name>A0A9Q0G578_9ROSI</name>
<organism evidence="2 3">
    <name type="scientific">Turnera subulata</name>
    <dbReference type="NCBI Taxonomy" id="218843"/>
    <lineage>
        <taxon>Eukaryota</taxon>
        <taxon>Viridiplantae</taxon>
        <taxon>Streptophyta</taxon>
        <taxon>Embryophyta</taxon>
        <taxon>Tracheophyta</taxon>
        <taxon>Spermatophyta</taxon>
        <taxon>Magnoliopsida</taxon>
        <taxon>eudicotyledons</taxon>
        <taxon>Gunneridae</taxon>
        <taxon>Pentapetalae</taxon>
        <taxon>rosids</taxon>
        <taxon>fabids</taxon>
        <taxon>Malpighiales</taxon>
        <taxon>Passifloraceae</taxon>
        <taxon>Turnera</taxon>
    </lineage>
</organism>
<feature type="region of interest" description="Disordered" evidence="1">
    <location>
        <begin position="16"/>
        <end position="59"/>
    </location>
</feature>
<feature type="region of interest" description="Disordered" evidence="1">
    <location>
        <begin position="109"/>
        <end position="130"/>
    </location>
</feature>
<evidence type="ECO:0000256" key="1">
    <source>
        <dbReference type="SAM" id="MobiDB-lite"/>
    </source>
</evidence>
<protein>
    <submittedName>
        <fullName evidence="2">Uncharacterized protein</fullName>
    </submittedName>
</protein>
<dbReference type="Proteomes" id="UP001141552">
    <property type="component" value="Unassembled WGS sequence"/>
</dbReference>
<sequence length="130" mass="14612">MLLFLKKKHKIYTTQQPVTRHATDRHRHRDRPSTVHAVTPPSSFSSSLPTNASRSSRRRLSRFATIRSRRALCFLASSSPSRRLQVAIAAATCSTAAVAAPFLSHTNSRAVVHPRRRNVPRLTPPPSQRR</sequence>
<feature type="compositionally biased region" description="Low complexity" evidence="1">
    <location>
        <begin position="40"/>
        <end position="49"/>
    </location>
</feature>
<proteinExistence type="predicted"/>
<dbReference type="EMBL" id="JAKUCV010002240">
    <property type="protein sequence ID" value="KAJ4843428.1"/>
    <property type="molecule type" value="Genomic_DNA"/>
</dbReference>
<evidence type="ECO:0000313" key="3">
    <source>
        <dbReference type="Proteomes" id="UP001141552"/>
    </source>
</evidence>